<feature type="non-terminal residue" evidence="1">
    <location>
        <position position="1"/>
    </location>
</feature>
<dbReference type="OrthoDB" id="6133115at2759"/>
<sequence length="245" mass="28364">KIDFLQVKRHCDPLLCDTLEEILTQKAISKQCLNTSCNHSNVLFDPTRTDFVCERCNKSNCLRCNLLHEPSDDCKHFLFNQSNAFRKKWTGVHQESTTVLLQSVTPNSEEWNELVGVMKYNNIVKIERVEHNLLWRKYAEYCVSLGSQYCEQKVHHGTRQNQPQLIYTNGFDLTKAKVGHCLWFAVESQYSRNGYQFSLSNGQAQIFISLIASGNPEHVKFIRGNTVLNVYKNEATYPAYLVTFR</sequence>
<proteinExistence type="predicted"/>
<accession>X6NR48</accession>
<gene>
    <name evidence="1" type="ORF">RFI_08654</name>
</gene>
<dbReference type="AlphaFoldDB" id="X6NR48"/>
<comment type="caution">
    <text evidence="1">The sequence shown here is derived from an EMBL/GenBank/DDBJ whole genome shotgun (WGS) entry which is preliminary data.</text>
</comment>
<dbReference type="Gene3D" id="3.90.228.10">
    <property type="match status" value="1"/>
</dbReference>
<dbReference type="Proteomes" id="UP000023152">
    <property type="component" value="Unassembled WGS sequence"/>
</dbReference>
<keyword evidence="2" id="KW-1185">Reference proteome</keyword>
<evidence type="ECO:0000313" key="1">
    <source>
        <dbReference type="EMBL" id="ETO28476.1"/>
    </source>
</evidence>
<organism evidence="1 2">
    <name type="scientific">Reticulomyxa filosa</name>
    <dbReference type="NCBI Taxonomy" id="46433"/>
    <lineage>
        <taxon>Eukaryota</taxon>
        <taxon>Sar</taxon>
        <taxon>Rhizaria</taxon>
        <taxon>Retaria</taxon>
        <taxon>Foraminifera</taxon>
        <taxon>Monothalamids</taxon>
        <taxon>Reticulomyxidae</taxon>
        <taxon>Reticulomyxa</taxon>
    </lineage>
</organism>
<evidence type="ECO:0000313" key="2">
    <source>
        <dbReference type="Proteomes" id="UP000023152"/>
    </source>
</evidence>
<dbReference type="SUPFAM" id="SSF56399">
    <property type="entry name" value="ADP-ribosylation"/>
    <property type="match status" value="1"/>
</dbReference>
<protein>
    <submittedName>
        <fullName evidence="1">Poly polymerase, catalytic region domain-containing protein</fullName>
    </submittedName>
</protein>
<reference evidence="1 2" key="1">
    <citation type="journal article" date="2013" name="Curr. Biol.">
        <title>The Genome of the Foraminiferan Reticulomyxa filosa.</title>
        <authorList>
            <person name="Glockner G."/>
            <person name="Hulsmann N."/>
            <person name="Schleicher M."/>
            <person name="Noegel A.A."/>
            <person name="Eichinger L."/>
            <person name="Gallinger C."/>
            <person name="Pawlowski J."/>
            <person name="Sierra R."/>
            <person name="Euteneuer U."/>
            <person name="Pillet L."/>
            <person name="Moustafa A."/>
            <person name="Platzer M."/>
            <person name="Groth M."/>
            <person name="Szafranski K."/>
            <person name="Schliwa M."/>
        </authorList>
    </citation>
    <scope>NUCLEOTIDE SEQUENCE [LARGE SCALE GENOMIC DNA]</scope>
</reference>
<dbReference type="EMBL" id="ASPP01006650">
    <property type="protein sequence ID" value="ETO28476.1"/>
    <property type="molecule type" value="Genomic_DNA"/>
</dbReference>
<name>X6NR48_RETFI</name>